<reference evidence="1 2" key="1">
    <citation type="submission" date="2017-11" db="EMBL/GenBank/DDBJ databases">
        <authorList>
            <person name="Founou R.C."/>
            <person name="Founou L."/>
            <person name="Allam M."/>
            <person name="Ismail A."/>
            <person name="Essack S.Y."/>
        </authorList>
    </citation>
    <scope>NUCLEOTIDE SEQUENCE [LARGE SCALE GENOMIC DNA]</scope>
    <source>
        <strain evidence="1 2">G703N2B1</strain>
    </source>
</reference>
<dbReference type="AlphaFoldDB" id="A0A6B5F974"/>
<name>A0A6B5F974_STAAU</name>
<gene>
    <name evidence="1" type="ORF">CV021_14030</name>
</gene>
<protein>
    <submittedName>
        <fullName evidence="1">Uncharacterized protein</fullName>
    </submittedName>
</protein>
<dbReference type="Proteomes" id="UP000238775">
    <property type="component" value="Unassembled WGS sequence"/>
</dbReference>
<evidence type="ECO:0000313" key="1">
    <source>
        <dbReference type="EMBL" id="PPJ70202.1"/>
    </source>
</evidence>
<accession>A0A6B5F974</accession>
<proteinExistence type="predicted"/>
<evidence type="ECO:0000313" key="2">
    <source>
        <dbReference type="Proteomes" id="UP000238775"/>
    </source>
</evidence>
<sequence length="86" mass="10258">MIIMRGYNERYCSWTNTAIQCDYFNKVRQVKKDSKSDRLSNNINSNIIYRVLEKCITLYNVCSRYKRALILSEHSKKNIFNIKKAV</sequence>
<organism evidence="1 2">
    <name type="scientific">Staphylococcus aureus</name>
    <dbReference type="NCBI Taxonomy" id="1280"/>
    <lineage>
        <taxon>Bacteria</taxon>
        <taxon>Bacillati</taxon>
        <taxon>Bacillota</taxon>
        <taxon>Bacilli</taxon>
        <taxon>Bacillales</taxon>
        <taxon>Staphylococcaceae</taxon>
        <taxon>Staphylococcus</taxon>
    </lineage>
</organism>
<dbReference type="EMBL" id="PGWZ01000541">
    <property type="protein sequence ID" value="PPJ70202.1"/>
    <property type="molecule type" value="Genomic_DNA"/>
</dbReference>
<dbReference type="RefSeq" id="WP_014532715.1">
    <property type="nucleotide sequence ID" value="NZ_BAABSP010000006.1"/>
</dbReference>
<comment type="caution">
    <text evidence="1">The sequence shown here is derived from an EMBL/GenBank/DDBJ whole genome shotgun (WGS) entry which is preliminary data.</text>
</comment>